<evidence type="ECO:0000256" key="7">
    <source>
        <dbReference type="ARBA" id="ARBA00022840"/>
    </source>
</evidence>
<dbReference type="AlphaFoldDB" id="A0AA38HJI1"/>
<dbReference type="InterPro" id="IPR008271">
    <property type="entry name" value="Ser/Thr_kinase_AS"/>
</dbReference>
<gene>
    <name evidence="9" type="ORF">Zmor_011912</name>
</gene>
<keyword evidence="5" id="KW-0547">Nucleotide-binding</keyword>
<dbReference type="PROSITE" id="PS00108">
    <property type="entry name" value="PROTEIN_KINASE_ST"/>
    <property type="match status" value="1"/>
</dbReference>
<feature type="domain" description="Protein kinase" evidence="8">
    <location>
        <begin position="118"/>
        <end position="351"/>
    </location>
</feature>
<evidence type="ECO:0000256" key="1">
    <source>
        <dbReference type="ARBA" id="ARBA00006485"/>
    </source>
</evidence>
<dbReference type="Proteomes" id="UP001168821">
    <property type="component" value="Unassembled WGS sequence"/>
</dbReference>
<dbReference type="GO" id="GO:0005737">
    <property type="term" value="C:cytoplasm"/>
    <property type="evidence" value="ECO:0007669"/>
    <property type="project" value="TreeGrafter"/>
</dbReference>
<evidence type="ECO:0000259" key="8">
    <source>
        <dbReference type="PROSITE" id="PS50011"/>
    </source>
</evidence>
<accession>A0AA38HJI1</accession>
<comment type="similarity">
    <text evidence="1">Belongs to the protein kinase superfamily. CMGC Ser/Thr protein kinase family. CDC2/CDKX subfamily.</text>
</comment>
<evidence type="ECO:0000256" key="4">
    <source>
        <dbReference type="ARBA" id="ARBA00022679"/>
    </source>
</evidence>
<dbReference type="InterPro" id="IPR011009">
    <property type="entry name" value="Kinase-like_dom_sf"/>
</dbReference>
<dbReference type="FunFam" id="1.10.510.10:FF:000624">
    <property type="entry name" value="Mitogen-activated protein kinase"/>
    <property type="match status" value="1"/>
</dbReference>
<dbReference type="InterPro" id="IPR000719">
    <property type="entry name" value="Prot_kinase_dom"/>
</dbReference>
<keyword evidence="4" id="KW-0808">Transferase</keyword>
<comment type="caution">
    <text evidence="9">The sequence shown here is derived from an EMBL/GenBank/DDBJ whole genome shotgun (WGS) entry which is preliminary data.</text>
</comment>
<dbReference type="SMART" id="SM00220">
    <property type="entry name" value="S_TKc"/>
    <property type="match status" value="1"/>
</dbReference>
<dbReference type="PANTHER" id="PTHR24056">
    <property type="entry name" value="CELL DIVISION PROTEIN KINASE"/>
    <property type="match status" value="1"/>
</dbReference>
<dbReference type="SUPFAM" id="SSF56112">
    <property type="entry name" value="Protein kinase-like (PK-like)"/>
    <property type="match status" value="1"/>
</dbReference>
<evidence type="ECO:0000256" key="5">
    <source>
        <dbReference type="ARBA" id="ARBA00022741"/>
    </source>
</evidence>
<dbReference type="Gene3D" id="3.30.200.20">
    <property type="entry name" value="Phosphorylase Kinase, domain 1"/>
    <property type="match status" value="1"/>
</dbReference>
<dbReference type="GO" id="GO:0004693">
    <property type="term" value="F:cyclin-dependent protein serine/threonine kinase activity"/>
    <property type="evidence" value="ECO:0007669"/>
    <property type="project" value="TreeGrafter"/>
</dbReference>
<keyword evidence="10" id="KW-1185">Reference proteome</keyword>
<dbReference type="GO" id="GO:0005524">
    <property type="term" value="F:ATP binding"/>
    <property type="evidence" value="ECO:0007669"/>
    <property type="project" value="UniProtKB-KW"/>
</dbReference>
<name>A0AA38HJI1_9CUCU</name>
<evidence type="ECO:0000313" key="10">
    <source>
        <dbReference type="Proteomes" id="UP001168821"/>
    </source>
</evidence>
<keyword evidence="3" id="KW-0723">Serine/threonine-protein kinase</keyword>
<dbReference type="Gene3D" id="1.10.510.10">
    <property type="entry name" value="Transferase(Phosphotransferase) domain 1"/>
    <property type="match status" value="1"/>
</dbReference>
<proteinExistence type="inferred from homology"/>
<sequence length="351" mass="40011">MILFLDTYGRLLAPKQELLELLLSEKIDAQSTRRTTPQTCATMCARKDTGGGDEAVPVKRNIIYHALYFFDLVSLEAMSVYIELCQKGKVEIIAAYKPPYKVMHKFNKSNNSLLNLKYRKLGRLNEGEFGIIYKAVNVLNNKIYALKKLKKKNKKSLAGVEIHVLREIKYTSEFQHPNLIQRSDCFLHHKTVCLVFEFFDTDLGKILQTVGGLCQFSAELIFYLTKSILLGLEYMHTRGVIHRDIKPNNILLNEIGEVKICDFGMSRICDENAGDMTCQVVSRCYRSPELLCGIKHYGCEIDIWAFGCLFAEILLGKPLFKGDSDINQLSEIFSITGPPSEDQWPVIKKDF</sequence>
<evidence type="ECO:0000256" key="2">
    <source>
        <dbReference type="ARBA" id="ARBA00012409"/>
    </source>
</evidence>
<evidence type="ECO:0000256" key="3">
    <source>
        <dbReference type="ARBA" id="ARBA00022527"/>
    </source>
</evidence>
<dbReference type="GO" id="GO:0045944">
    <property type="term" value="P:positive regulation of transcription by RNA polymerase II"/>
    <property type="evidence" value="ECO:0007669"/>
    <property type="project" value="TreeGrafter"/>
</dbReference>
<organism evidence="9 10">
    <name type="scientific">Zophobas morio</name>
    <dbReference type="NCBI Taxonomy" id="2755281"/>
    <lineage>
        <taxon>Eukaryota</taxon>
        <taxon>Metazoa</taxon>
        <taxon>Ecdysozoa</taxon>
        <taxon>Arthropoda</taxon>
        <taxon>Hexapoda</taxon>
        <taxon>Insecta</taxon>
        <taxon>Pterygota</taxon>
        <taxon>Neoptera</taxon>
        <taxon>Endopterygota</taxon>
        <taxon>Coleoptera</taxon>
        <taxon>Polyphaga</taxon>
        <taxon>Cucujiformia</taxon>
        <taxon>Tenebrionidae</taxon>
        <taxon>Zophobas</taxon>
    </lineage>
</organism>
<protein>
    <recommendedName>
        <fullName evidence="2">[RNA-polymerase]-subunit kinase</fullName>
        <ecNumber evidence="2">2.7.11.23</ecNumber>
    </recommendedName>
</protein>
<reference evidence="9" key="1">
    <citation type="journal article" date="2023" name="G3 (Bethesda)">
        <title>Whole genome assemblies of Zophobas morio and Tenebrio molitor.</title>
        <authorList>
            <person name="Kaur S."/>
            <person name="Stinson S.A."/>
            <person name="diCenzo G.C."/>
        </authorList>
    </citation>
    <scope>NUCLEOTIDE SEQUENCE</scope>
    <source>
        <strain evidence="9">QUZm001</strain>
    </source>
</reference>
<dbReference type="Pfam" id="PF00069">
    <property type="entry name" value="Pkinase"/>
    <property type="match status" value="1"/>
</dbReference>
<dbReference type="InterPro" id="IPR050108">
    <property type="entry name" value="CDK"/>
</dbReference>
<dbReference type="GO" id="GO:0008353">
    <property type="term" value="F:RNA polymerase II CTD heptapeptide repeat kinase activity"/>
    <property type="evidence" value="ECO:0007669"/>
    <property type="project" value="UniProtKB-EC"/>
</dbReference>
<keyword evidence="6" id="KW-0418">Kinase</keyword>
<dbReference type="PROSITE" id="PS50011">
    <property type="entry name" value="PROTEIN_KINASE_DOM"/>
    <property type="match status" value="1"/>
</dbReference>
<evidence type="ECO:0000256" key="6">
    <source>
        <dbReference type="ARBA" id="ARBA00022777"/>
    </source>
</evidence>
<dbReference type="EC" id="2.7.11.23" evidence="2"/>
<dbReference type="GO" id="GO:0070985">
    <property type="term" value="C:transcription factor TFIIK complex"/>
    <property type="evidence" value="ECO:0007669"/>
    <property type="project" value="TreeGrafter"/>
</dbReference>
<dbReference type="PANTHER" id="PTHR24056:SF0">
    <property type="entry name" value="CYCLIN-DEPENDENT KINASE 7"/>
    <property type="match status" value="1"/>
</dbReference>
<keyword evidence="7" id="KW-0067">ATP-binding</keyword>
<evidence type="ECO:0000313" key="9">
    <source>
        <dbReference type="EMBL" id="KAJ3616388.1"/>
    </source>
</evidence>
<dbReference type="EMBL" id="JALNTZ010003570">
    <property type="protein sequence ID" value="KAJ3616388.1"/>
    <property type="molecule type" value="Genomic_DNA"/>
</dbReference>